<reference evidence="3 4" key="1">
    <citation type="journal article" date="2011" name="Stand. Genomic Sci.">
        <title>Complete genome sequence of the acetate-degrading sulfate reducer Desulfobacca acetoxidans type strain (ASRB2).</title>
        <authorList>
            <person name="Goker M."/>
            <person name="Teshima H."/>
            <person name="Lapidus A."/>
            <person name="Nolan M."/>
            <person name="Lucas S."/>
            <person name="Hammon N."/>
            <person name="Deshpande S."/>
            <person name="Cheng J.F."/>
            <person name="Tapia R."/>
            <person name="Han C."/>
            <person name="Goodwin L."/>
            <person name="Pitluck S."/>
            <person name="Huntemann M."/>
            <person name="Liolios K."/>
            <person name="Ivanova N."/>
            <person name="Pagani I."/>
            <person name="Mavromatis K."/>
            <person name="Ovchinikova G."/>
            <person name="Pati A."/>
            <person name="Chen A."/>
            <person name="Palaniappan K."/>
            <person name="Land M."/>
            <person name="Hauser L."/>
            <person name="Brambilla E.M."/>
            <person name="Rohde M."/>
            <person name="Spring S."/>
            <person name="Detter J.C."/>
            <person name="Woyke T."/>
            <person name="Bristow J."/>
            <person name="Eisen J.A."/>
            <person name="Markowitz V."/>
            <person name="Hugenholtz P."/>
            <person name="Kyrpides N.C."/>
            <person name="Klenk H.P."/>
        </authorList>
    </citation>
    <scope>NUCLEOTIDE SEQUENCE [LARGE SCALE GENOMIC DNA]</scope>
    <source>
        <strain evidence="4">ATCC 700848 / DSM 11109 / ASRB2</strain>
    </source>
</reference>
<name>F2NH16_DESAR</name>
<accession>F2NH16</accession>
<dbReference type="RefSeq" id="WP_013705900.1">
    <property type="nucleotide sequence ID" value="NC_015388.1"/>
</dbReference>
<dbReference type="Gene3D" id="1.20.120.1490">
    <property type="match status" value="1"/>
</dbReference>
<dbReference type="Pfam" id="PF13801">
    <property type="entry name" value="Metal_resist"/>
    <property type="match status" value="1"/>
</dbReference>
<feature type="region of interest" description="Disordered" evidence="1">
    <location>
        <begin position="128"/>
        <end position="147"/>
    </location>
</feature>
<feature type="chain" id="PRO_5003283782" evidence="2">
    <location>
        <begin position="29"/>
        <end position="147"/>
    </location>
</feature>
<dbReference type="InterPro" id="IPR025961">
    <property type="entry name" value="Metal_resist"/>
</dbReference>
<feature type="signal peptide" evidence="2">
    <location>
        <begin position="1"/>
        <end position="28"/>
    </location>
</feature>
<feature type="compositionally biased region" description="Gly residues" evidence="1">
    <location>
        <begin position="133"/>
        <end position="147"/>
    </location>
</feature>
<dbReference type="KEGG" id="dao:Desac_0916"/>
<reference evidence="4" key="2">
    <citation type="submission" date="2011-03" db="EMBL/GenBank/DDBJ databases">
        <title>The complete genome of Desulfobacca acetoxidans DSM 11109.</title>
        <authorList>
            <consortium name="US DOE Joint Genome Institute (JGI-PGF)"/>
            <person name="Lucas S."/>
            <person name="Copeland A."/>
            <person name="Lapidus A."/>
            <person name="Bruce D."/>
            <person name="Goodwin L."/>
            <person name="Pitluck S."/>
            <person name="Peters L."/>
            <person name="Kyrpides N."/>
            <person name="Mavromatis K."/>
            <person name="Ivanova N."/>
            <person name="Ovchinnikova G."/>
            <person name="Teshima H."/>
            <person name="Detter J.C."/>
            <person name="Han C."/>
            <person name="Land M."/>
            <person name="Hauser L."/>
            <person name="Markowitz V."/>
            <person name="Cheng J.-F."/>
            <person name="Hugenholtz P."/>
            <person name="Woyke T."/>
            <person name="Wu D."/>
            <person name="Spring S."/>
            <person name="Schueler E."/>
            <person name="Brambilla E."/>
            <person name="Klenk H.-P."/>
            <person name="Eisen J.A."/>
        </authorList>
    </citation>
    <scope>NUCLEOTIDE SEQUENCE [LARGE SCALE GENOMIC DNA]</scope>
    <source>
        <strain evidence="4">ATCC 700848 / DSM 11109 / ASRB2</strain>
    </source>
</reference>
<dbReference type="AlphaFoldDB" id="F2NH16"/>
<sequence>MTIHCRKRWLSLILTLALSLGLAGIATAGHWGMDGCCDMDMGHGRGMHGIRLTPEQAAQVFDLHQKFMNDTVDLRKQMMIKRAELGELWRAKEPDKAKIAAKEKEISVLRDQFREKAIAHKIEMKKNCPMMGRGMGPGPGQPPQGGK</sequence>
<gene>
    <name evidence="3" type="ordered locus">Desac_0916</name>
</gene>
<dbReference type="Proteomes" id="UP000000483">
    <property type="component" value="Chromosome"/>
</dbReference>
<dbReference type="OrthoDB" id="5422752at2"/>
<evidence type="ECO:0000313" key="4">
    <source>
        <dbReference type="Proteomes" id="UP000000483"/>
    </source>
</evidence>
<organism evidence="3 4">
    <name type="scientific">Desulfobacca acetoxidans (strain ATCC 700848 / DSM 11109 / ASRB2)</name>
    <dbReference type="NCBI Taxonomy" id="880072"/>
    <lineage>
        <taxon>Bacteria</taxon>
        <taxon>Pseudomonadati</taxon>
        <taxon>Thermodesulfobacteriota</taxon>
        <taxon>Desulfobaccia</taxon>
        <taxon>Desulfobaccales</taxon>
        <taxon>Desulfobaccaceae</taxon>
        <taxon>Desulfobacca</taxon>
    </lineage>
</organism>
<dbReference type="HOGENOM" id="CLU_1765051_0_0_7"/>
<protein>
    <submittedName>
        <fullName evidence="3">Putative zinc resistance-associated protein</fullName>
    </submittedName>
</protein>
<keyword evidence="2" id="KW-0732">Signal</keyword>
<dbReference type="STRING" id="880072.Desac_0916"/>
<evidence type="ECO:0000256" key="1">
    <source>
        <dbReference type="SAM" id="MobiDB-lite"/>
    </source>
</evidence>
<dbReference type="EMBL" id="CP002629">
    <property type="protein sequence ID" value="AEB08787.1"/>
    <property type="molecule type" value="Genomic_DNA"/>
</dbReference>
<proteinExistence type="predicted"/>
<evidence type="ECO:0000313" key="3">
    <source>
        <dbReference type="EMBL" id="AEB08787.1"/>
    </source>
</evidence>
<dbReference type="eggNOG" id="COG3678">
    <property type="taxonomic scope" value="Bacteria"/>
</dbReference>
<keyword evidence="4" id="KW-1185">Reference proteome</keyword>
<evidence type="ECO:0000256" key="2">
    <source>
        <dbReference type="SAM" id="SignalP"/>
    </source>
</evidence>